<evidence type="ECO:0000313" key="3">
    <source>
        <dbReference type="Proteomes" id="UP000053789"/>
    </source>
</evidence>
<name>A0A0D2I333_CLAB1</name>
<dbReference type="Proteomes" id="UP000053789">
    <property type="component" value="Unassembled WGS sequence"/>
</dbReference>
<evidence type="ECO:0000256" key="1">
    <source>
        <dbReference type="SAM" id="MobiDB-lite"/>
    </source>
</evidence>
<dbReference type="HOGENOM" id="CLU_924388_0_0_1"/>
<dbReference type="AlphaFoldDB" id="A0A0D2I333"/>
<feature type="region of interest" description="Disordered" evidence="1">
    <location>
        <begin position="165"/>
        <end position="212"/>
    </location>
</feature>
<protein>
    <submittedName>
        <fullName evidence="2">Uncharacterized protein</fullName>
    </submittedName>
</protein>
<evidence type="ECO:0000313" key="2">
    <source>
        <dbReference type="EMBL" id="KIW97595.1"/>
    </source>
</evidence>
<feature type="compositionally biased region" description="Polar residues" evidence="1">
    <location>
        <begin position="267"/>
        <end position="301"/>
    </location>
</feature>
<organism evidence="2 3">
    <name type="scientific">Cladophialophora bantiana (strain ATCC 10958 / CBS 173.52 / CDC B-1940 / NIH 8579)</name>
    <name type="common">Xylohypha bantiana</name>
    <dbReference type="NCBI Taxonomy" id="1442370"/>
    <lineage>
        <taxon>Eukaryota</taxon>
        <taxon>Fungi</taxon>
        <taxon>Dikarya</taxon>
        <taxon>Ascomycota</taxon>
        <taxon>Pezizomycotina</taxon>
        <taxon>Eurotiomycetes</taxon>
        <taxon>Chaetothyriomycetidae</taxon>
        <taxon>Chaetothyriales</taxon>
        <taxon>Herpotrichiellaceae</taxon>
        <taxon>Cladophialophora</taxon>
    </lineage>
</organism>
<feature type="region of interest" description="Disordered" evidence="1">
    <location>
        <begin position="1"/>
        <end position="65"/>
    </location>
</feature>
<keyword evidence="3" id="KW-1185">Reference proteome</keyword>
<gene>
    <name evidence="2" type="ORF">Z519_01179</name>
</gene>
<feature type="compositionally biased region" description="Polar residues" evidence="1">
    <location>
        <begin position="165"/>
        <end position="184"/>
    </location>
</feature>
<dbReference type="RefSeq" id="XP_016624264.1">
    <property type="nucleotide sequence ID" value="XM_016758936.1"/>
</dbReference>
<dbReference type="EMBL" id="KN846981">
    <property type="protein sequence ID" value="KIW97595.1"/>
    <property type="molecule type" value="Genomic_DNA"/>
</dbReference>
<feature type="region of interest" description="Disordered" evidence="1">
    <location>
        <begin position="258"/>
        <end position="301"/>
    </location>
</feature>
<dbReference type="OrthoDB" id="3521097at2759"/>
<feature type="compositionally biased region" description="Low complexity" evidence="1">
    <location>
        <begin position="17"/>
        <end position="32"/>
    </location>
</feature>
<proteinExistence type="predicted"/>
<accession>A0A0D2I333</accession>
<sequence length="301" mass="34082">MNSNVVVKELGARRPADASSQSSASKSQPISAFGSSKATKEEPPSGLGGPDDNKDGRDPNYQILGGRPTMLLKSAEYARYRHEYFDGFRIARILFLLSKREPRVGSRRTIPRPRRSIVTAARHEVLLSWTARDRVLRVQWDLLHALTTVAANTASLVDTTGYMAQAQNESSRSGRTTGRLNQYRPNKRKKAQRNDEQDDDSEDDPDTRDFGPPELLIIYPCCWYDRETFSWRNRLQKEYRNCEAVELHNIARLKQHLGRVHKRPGTTAGSAFPSSTAKKKSPSVQDKSHLVQSSTMRNSRR</sequence>
<dbReference type="GeneID" id="27694107"/>
<dbReference type="VEuPathDB" id="FungiDB:Z519_01179"/>
<feature type="compositionally biased region" description="Acidic residues" evidence="1">
    <location>
        <begin position="196"/>
        <end position="206"/>
    </location>
</feature>
<reference evidence="2" key="1">
    <citation type="submission" date="2015-01" db="EMBL/GenBank/DDBJ databases">
        <title>The Genome Sequence of Cladophialophora bantiana CBS 173.52.</title>
        <authorList>
            <consortium name="The Broad Institute Genomics Platform"/>
            <person name="Cuomo C."/>
            <person name="de Hoog S."/>
            <person name="Gorbushina A."/>
            <person name="Stielow B."/>
            <person name="Teixiera M."/>
            <person name="Abouelleil A."/>
            <person name="Chapman S.B."/>
            <person name="Priest M."/>
            <person name="Young S.K."/>
            <person name="Wortman J."/>
            <person name="Nusbaum C."/>
            <person name="Birren B."/>
        </authorList>
    </citation>
    <scope>NUCLEOTIDE SEQUENCE [LARGE SCALE GENOMIC DNA]</scope>
    <source>
        <strain evidence="2">CBS 173.52</strain>
    </source>
</reference>